<proteinExistence type="inferred from homology"/>
<keyword evidence="2" id="KW-0472">Membrane</keyword>
<accession>A0ABP5BT13</accession>
<feature type="transmembrane region" description="Helical" evidence="2">
    <location>
        <begin position="34"/>
        <end position="54"/>
    </location>
</feature>
<reference evidence="4" key="1">
    <citation type="journal article" date="2019" name="Int. J. Syst. Evol. Microbiol.">
        <title>The Global Catalogue of Microorganisms (GCM) 10K type strain sequencing project: providing services to taxonomists for standard genome sequencing and annotation.</title>
        <authorList>
            <consortium name="The Broad Institute Genomics Platform"/>
            <consortium name="The Broad Institute Genome Sequencing Center for Infectious Disease"/>
            <person name="Wu L."/>
            <person name="Ma J."/>
        </authorList>
    </citation>
    <scope>NUCLEOTIDE SEQUENCE [LARGE SCALE GENOMIC DNA]</scope>
    <source>
        <strain evidence="4">JCM 15309</strain>
    </source>
</reference>
<evidence type="ECO:0000313" key="3">
    <source>
        <dbReference type="EMBL" id="GAA1951983.1"/>
    </source>
</evidence>
<sequence length="270" mass="29430">MVLAHVGRSLVGMTGHPHKAQAHATGRAVRRIPLWRVGTPLVILVCGALFVVSAENSHGTDLRPGRYTDLATLTGSEAQRYHRIQDQVTQTDKEVSRLTQEVDDTTVKRYKNEIDGLKDPAGLVAHTGPGLRITLSDAPEDKIQRVGDDAANLLVVHQQDVQAVVNALWRGGATAVTIQGQRVISTTGIKCSGSTIQLQGVPYPQPFVIDAVGNVDDMLRSVNDDSYVTLYRQQAENPDISIGWSMHPESRLTAPAYTGLRDLSYARPIR</sequence>
<comment type="caution">
    <text evidence="3">The sequence shown here is derived from an EMBL/GenBank/DDBJ whole genome shotgun (WGS) entry which is preliminary data.</text>
</comment>
<evidence type="ECO:0000256" key="1">
    <source>
        <dbReference type="ARBA" id="ARBA00009108"/>
    </source>
</evidence>
<dbReference type="EMBL" id="BAAAPB010000001">
    <property type="protein sequence ID" value="GAA1951983.1"/>
    <property type="molecule type" value="Genomic_DNA"/>
</dbReference>
<comment type="similarity">
    <text evidence="1">Belongs to the UPF0749 family.</text>
</comment>
<dbReference type="PANTHER" id="PTHR37313">
    <property type="entry name" value="UPF0749 PROTEIN RV1825"/>
    <property type="match status" value="1"/>
</dbReference>
<keyword evidence="4" id="KW-1185">Reference proteome</keyword>
<protein>
    <submittedName>
        <fullName evidence="3">DUF881 domain-containing protein</fullName>
    </submittedName>
</protein>
<dbReference type="Gene3D" id="3.30.70.1880">
    <property type="entry name" value="Protein of unknown function DUF881"/>
    <property type="match status" value="1"/>
</dbReference>
<dbReference type="PANTHER" id="PTHR37313:SF4">
    <property type="entry name" value="CONSERVED MEMBRANE PROTEIN-RELATED"/>
    <property type="match status" value="1"/>
</dbReference>
<evidence type="ECO:0000256" key="2">
    <source>
        <dbReference type="SAM" id="Phobius"/>
    </source>
</evidence>
<keyword evidence="2" id="KW-1133">Transmembrane helix</keyword>
<evidence type="ECO:0000313" key="4">
    <source>
        <dbReference type="Proteomes" id="UP001500571"/>
    </source>
</evidence>
<gene>
    <name evidence="3" type="ORF">GCM10009798_09050</name>
</gene>
<dbReference type="Pfam" id="PF05949">
    <property type="entry name" value="DUF881"/>
    <property type="match status" value="1"/>
</dbReference>
<name>A0ABP5BT13_9ACTN</name>
<organism evidence="3 4">
    <name type="scientific">Nocardioides panacihumi</name>
    <dbReference type="NCBI Taxonomy" id="400774"/>
    <lineage>
        <taxon>Bacteria</taxon>
        <taxon>Bacillati</taxon>
        <taxon>Actinomycetota</taxon>
        <taxon>Actinomycetes</taxon>
        <taxon>Propionibacteriales</taxon>
        <taxon>Nocardioidaceae</taxon>
        <taxon>Nocardioides</taxon>
    </lineage>
</organism>
<dbReference type="Proteomes" id="UP001500571">
    <property type="component" value="Unassembled WGS sequence"/>
</dbReference>
<dbReference type="InterPro" id="IPR010273">
    <property type="entry name" value="DUF881"/>
</dbReference>
<keyword evidence="2" id="KW-0812">Transmembrane</keyword>